<organism evidence="2 3">
    <name type="scientific">Gordonia asplenii</name>
    <dbReference type="NCBI Taxonomy" id="2725283"/>
    <lineage>
        <taxon>Bacteria</taxon>
        <taxon>Bacillati</taxon>
        <taxon>Actinomycetota</taxon>
        <taxon>Actinomycetes</taxon>
        <taxon>Mycobacteriales</taxon>
        <taxon>Gordoniaceae</taxon>
        <taxon>Gordonia</taxon>
    </lineage>
</organism>
<name>A0A848KYB1_9ACTN</name>
<evidence type="ECO:0000313" key="2">
    <source>
        <dbReference type="EMBL" id="NMO03117.1"/>
    </source>
</evidence>
<reference evidence="2 3" key="1">
    <citation type="submission" date="2020-04" db="EMBL/GenBank/DDBJ databases">
        <title>Gordonia sp. nov. TBRC 11910.</title>
        <authorList>
            <person name="Suriyachadkun C."/>
        </authorList>
    </citation>
    <scope>NUCLEOTIDE SEQUENCE [LARGE SCALE GENOMIC DNA]</scope>
    <source>
        <strain evidence="2 3">TBRC 11910</strain>
    </source>
</reference>
<keyword evidence="3" id="KW-1185">Reference proteome</keyword>
<gene>
    <name evidence="2" type="ORF">HH308_18045</name>
</gene>
<evidence type="ECO:0000313" key="3">
    <source>
        <dbReference type="Proteomes" id="UP000550729"/>
    </source>
</evidence>
<dbReference type="Proteomes" id="UP000550729">
    <property type="component" value="Unassembled WGS sequence"/>
</dbReference>
<dbReference type="AlphaFoldDB" id="A0A848KYB1"/>
<dbReference type="InterPro" id="IPR041657">
    <property type="entry name" value="HTH_17"/>
</dbReference>
<proteinExistence type="predicted"/>
<accession>A0A848KYB1</accession>
<dbReference type="EMBL" id="JABBNB010000020">
    <property type="protein sequence ID" value="NMO03117.1"/>
    <property type="molecule type" value="Genomic_DNA"/>
</dbReference>
<sequence length="65" mass="7492">MNDEFLTTKQVSQRWPFPEGTLRYWRNGGTGPASFRAGGRVLYRRSEIERWLSEQEKTTTRGGAA</sequence>
<dbReference type="SUPFAM" id="SSF46955">
    <property type="entry name" value="Putative DNA-binding domain"/>
    <property type="match status" value="1"/>
</dbReference>
<dbReference type="Pfam" id="PF12728">
    <property type="entry name" value="HTH_17"/>
    <property type="match status" value="1"/>
</dbReference>
<feature type="domain" description="Helix-turn-helix" evidence="1">
    <location>
        <begin position="5"/>
        <end position="55"/>
    </location>
</feature>
<dbReference type="RefSeq" id="WP_170195625.1">
    <property type="nucleotide sequence ID" value="NZ_JABBNB010000020.1"/>
</dbReference>
<evidence type="ECO:0000259" key="1">
    <source>
        <dbReference type="Pfam" id="PF12728"/>
    </source>
</evidence>
<protein>
    <submittedName>
        <fullName evidence="2">Helix-turn-helix domain-containing protein</fullName>
    </submittedName>
</protein>
<comment type="caution">
    <text evidence="2">The sequence shown here is derived from an EMBL/GenBank/DDBJ whole genome shotgun (WGS) entry which is preliminary data.</text>
</comment>
<dbReference type="InterPro" id="IPR009061">
    <property type="entry name" value="DNA-bd_dom_put_sf"/>
</dbReference>